<dbReference type="PANTHER" id="PTHR33695:SF1">
    <property type="entry name" value="LIPOPROTEIN SIGNAL PEPTIDASE"/>
    <property type="match status" value="1"/>
</dbReference>
<keyword evidence="7 9" id="KW-1133">Transmembrane helix</keyword>
<comment type="similarity">
    <text evidence="1 9 10">Belongs to the peptidase A8 family.</text>
</comment>
<evidence type="ECO:0000256" key="1">
    <source>
        <dbReference type="ARBA" id="ARBA00006139"/>
    </source>
</evidence>
<comment type="subcellular location">
    <subcellularLocation>
        <location evidence="9">Cell membrane</location>
        <topology evidence="9">Multi-pass membrane protein</topology>
    </subcellularLocation>
</comment>
<evidence type="ECO:0000256" key="2">
    <source>
        <dbReference type="ARBA" id="ARBA00022475"/>
    </source>
</evidence>
<evidence type="ECO:0000256" key="8">
    <source>
        <dbReference type="ARBA" id="ARBA00023136"/>
    </source>
</evidence>
<keyword evidence="4 9" id="KW-0812">Transmembrane</keyword>
<dbReference type="NCBIfam" id="TIGR00077">
    <property type="entry name" value="lspA"/>
    <property type="match status" value="1"/>
</dbReference>
<keyword evidence="2 9" id="KW-1003">Cell membrane</keyword>
<comment type="pathway">
    <text evidence="9">Protein modification; lipoprotein biosynthesis (signal peptide cleavage).</text>
</comment>
<dbReference type="GO" id="GO:0006508">
    <property type="term" value="P:proteolysis"/>
    <property type="evidence" value="ECO:0007669"/>
    <property type="project" value="UniProtKB-KW"/>
</dbReference>
<organism evidence="11 12">
    <name type="scientific">Candidatus Edwardsbacteria bacterium GWF2_54_11</name>
    <dbReference type="NCBI Taxonomy" id="1817851"/>
    <lineage>
        <taxon>Bacteria</taxon>
        <taxon>Candidatus Edwardsiibacteriota</taxon>
    </lineage>
</organism>
<dbReference type="PANTHER" id="PTHR33695">
    <property type="entry name" value="LIPOPROTEIN SIGNAL PEPTIDASE"/>
    <property type="match status" value="1"/>
</dbReference>
<evidence type="ECO:0000313" key="11">
    <source>
        <dbReference type="EMBL" id="OGF13662.1"/>
    </source>
</evidence>
<dbReference type="UniPathway" id="UPA00665"/>
<dbReference type="InterPro" id="IPR001872">
    <property type="entry name" value="Peptidase_A8"/>
</dbReference>
<sequence>MTNNSLNNRVILMAVAIVVFFLDQASKILVQGSMALGESRQVLGDLLRFSYILNPNGLMGLSFGPWTRYLLLPLSLVALAAIIYFYYRWQGRNVLAAVSLGMILAGAAGNLLDRFRQGAVVDFIDCEFPNISLAPFKWGFIKFGGYHLERWYTFNIADSAVLIGVIMLLLITLKEESQSPPE</sequence>
<keyword evidence="6 9" id="KW-0378">Hydrolase</keyword>
<dbReference type="GO" id="GO:0005886">
    <property type="term" value="C:plasma membrane"/>
    <property type="evidence" value="ECO:0007669"/>
    <property type="project" value="UniProtKB-SubCell"/>
</dbReference>
<dbReference type="EC" id="3.4.23.36" evidence="9"/>
<dbReference type="Pfam" id="PF01252">
    <property type="entry name" value="Peptidase_A8"/>
    <property type="match status" value="1"/>
</dbReference>
<evidence type="ECO:0000256" key="9">
    <source>
        <dbReference type="HAMAP-Rule" id="MF_00161"/>
    </source>
</evidence>
<evidence type="ECO:0000256" key="10">
    <source>
        <dbReference type="RuleBase" id="RU004181"/>
    </source>
</evidence>
<comment type="caution">
    <text evidence="11">The sequence shown here is derived from an EMBL/GenBank/DDBJ whole genome shotgun (WGS) entry which is preliminary data.</text>
</comment>
<keyword evidence="5 9" id="KW-0064">Aspartyl protease</keyword>
<feature type="active site" evidence="9">
    <location>
        <position position="158"/>
    </location>
</feature>
<evidence type="ECO:0000256" key="3">
    <source>
        <dbReference type="ARBA" id="ARBA00022670"/>
    </source>
</evidence>
<name>A0A1F5RGZ9_9BACT</name>
<evidence type="ECO:0000256" key="4">
    <source>
        <dbReference type="ARBA" id="ARBA00022692"/>
    </source>
</evidence>
<comment type="function">
    <text evidence="9">This protein specifically catalyzes the removal of signal peptides from prolipoproteins.</text>
</comment>
<accession>A0A1F5RGZ9</accession>
<reference evidence="11 12" key="1">
    <citation type="journal article" date="2016" name="Nat. Commun.">
        <title>Thousands of microbial genomes shed light on interconnected biogeochemical processes in an aquifer system.</title>
        <authorList>
            <person name="Anantharaman K."/>
            <person name="Brown C.T."/>
            <person name="Hug L.A."/>
            <person name="Sharon I."/>
            <person name="Castelle C.J."/>
            <person name="Probst A.J."/>
            <person name="Thomas B.C."/>
            <person name="Singh A."/>
            <person name="Wilkins M.J."/>
            <person name="Karaoz U."/>
            <person name="Brodie E.L."/>
            <person name="Williams K.H."/>
            <person name="Hubbard S.S."/>
            <person name="Banfield J.F."/>
        </authorList>
    </citation>
    <scope>NUCLEOTIDE SEQUENCE [LARGE SCALE GENOMIC DNA]</scope>
</reference>
<keyword evidence="8 9" id="KW-0472">Membrane</keyword>
<comment type="caution">
    <text evidence="9">Lacks conserved residue(s) required for the propagation of feature annotation.</text>
</comment>
<dbReference type="EMBL" id="MFFM01000014">
    <property type="protein sequence ID" value="OGF13662.1"/>
    <property type="molecule type" value="Genomic_DNA"/>
</dbReference>
<feature type="transmembrane region" description="Helical" evidence="9">
    <location>
        <begin position="94"/>
        <end position="112"/>
    </location>
</feature>
<dbReference type="AlphaFoldDB" id="A0A1F5RGZ9"/>
<feature type="transmembrane region" description="Helical" evidence="9">
    <location>
        <begin position="66"/>
        <end position="87"/>
    </location>
</feature>
<dbReference type="PRINTS" id="PR00781">
    <property type="entry name" value="LIPOSIGPTASE"/>
</dbReference>
<protein>
    <recommendedName>
        <fullName evidence="9">Lipoprotein signal peptidase</fullName>
        <ecNumber evidence="9">3.4.23.36</ecNumber>
    </recommendedName>
    <alternativeName>
        <fullName evidence="9">Prolipoprotein signal peptidase</fullName>
    </alternativeName>
    <alternativeName>
        <fullName evidence="9">Signal peptidase II</fullName>
        <shortName evidence="9">SPase II</shortName>
    </alternativeName>
</protein>
<gene>
    <name evidence="9" type="primary">lspA</name>
    <name evidence="11" type="ORF">A2024_11030</name>
</gene>
<dbReference type="GO" id="GO:0004190">
    <property type="term" value="F:aspartic-type endopeptidase activity"/>
    <property type="evidence" value="ECO:0007669"/>
    <property type="project" value="UniProtKB-UniRule"/>
</dbReference>
<dbReference type="HAMAP" id="MF_00161">
    <property type="entry name" value="LspA"/>
    <property type="match status" value="1"/>
</dbReference>
<proteinExistence type="inferred from homology"/>
<feature type="active site" evidence="9">
    <location>
        <position position="122"/>
    </location>
</feature>
<comment type="catalytic activity">
    <reaction evidence="9">
        <text>Release of signal peptides from bacterial membrane prolipoproteins. Hydrolyzes -Xaa-Yaa-Zaa-|-(S,diacylglyceryl)Cys-, in which Xaa is hydrophobic (preferably Leu), and Yaa (Ala or Ser) and Zaa (Gly or Ala) have small, neutral side chains.</text>
        <dbReference type="EC" id="3.4.23.36"/>
    </reaction>
</comment>
<evidence type="ECO:0000256" key="6">
    <source>
        <dbReference type="ARBA" id="ARBA00022801"/>
    </source>
</evidence>
<evidence type="ECO:0000313" key="12">
    <source>
        <dbReference type="Proteomes" id="UP000177230"/>
    </source>
</evidence>
<evidence type="ECO:0000256" key="7">
    <source>
        <dbReference type="ARBA" id="ARBA00022989"/>
    </source>
</evidence>
<feature type="transmembrane region" description="Helical" evidence="9">
    <location>
        <begin position="152"/>
        <end position="173"/>
    </location>
</feature>
<keyword evidence="3 9" id="KW-0645">Protease</keyword>
<dbReference type="Proteomes" id="UP000177230">
    <property type="component" value="Unassembled WGS sequence"/>
</dbReference>
<evidence type="ECO:0000256" key="5">
    <source>
        <dbReference type="ARBA" id="ARBA00022750"/>
    </source>
</evidence>